<feature type="region of interest" description="Disordered" evidence="2">
    <location>
        <begin position="279"/>
        <end position="329"/>
    </location>
</feature>
<dbReference type="Proteomes" id="UP001295794">
    <property type="component" value="Unassembled WGS sequence"/>
</dbReference>
<reference evidence="3" key="1">
    <citation type="submission" date="2023-11" db="EMBL/GenBank/DDBJ databases">
        <authorList>
            <person name="De Vega J J."/>
            <person name="De Vega J J."/>
        </authorList>
    </citation>
    <scope>NUCLEOTIDE SEQUENCE</scope>
</reference>
<evidence type="ECO:0000256" key="1">
    <source>
        <dbReference type="ARBA" id="ARBA00022801"/>
    </source>
</evidence>
<keyword evidence="4" id="KW-1185">Reference proteome</keyword>
<accession>A0AAD2Q3A9</accession>
<dbReference type="InterPro" id="IPR023214">
    <property type="entry name" value="HAD_sf"/>
</dbReference>
<name>A0AAD2Q3A9_9AGAR</name>
<dbReference type="GO" id="GO:0016787">
    <property type="term" value="F:hydrolase activity"/>
    <property type="evidence" value="ECO:0007669"/>
    <property type="project" value="UniProtKB-KW"/>
</dbReference>
<evidence type="ECO:0000313" key="4">
    <source>
        <dbReference type="Proteomes" id="UP001295794"/>
    </source>
</evidence>
<comment type="caution">
    <text evidence="3">The sequence shown here is derived from an EMBL/GenBank/DDBJ whole genome shotgun (WGS) entry which is preliminary data.</text>
</comment>
<dbReference type="Gene3D" id="1.10.150.750">
    <property type="match status" value="1"/>
</dbReference>
<dbReference type="PANTHER" id="PTHR43316:SF9">
    <property type="entry name" value="ACID DEHALOGENASE, PUTATIVE (AFU_ORTHOLOGUE AFUA_6G14460)-RELATED"/>
    <property type="match status" value="1"/>
</dbReference>
<dbReference type="Gene3D" id="3.40.50.1000">
    <property type="entry name" value="HAD superfamily/HAD-like"/>
    <property type="match status" value="1"/>
</dbReference>
<keyword evidence="1" id="KW-0378">Hydrolase</keyword>
<protein>
    <submittedName>
        <fullName evidence="3">Uncharacterized protein</fullName>
    </submittedName>
</protein>
<dbReference type="InterPro" id="IPR051540">
    <property type="entry name" value="S-2-haloacid_dehalogenase"/>
</dbReference>
<dbReference type="SUPFAM" id="SSF56784">
    <property type="entry name" value="HAD-like"/>
    <property type="match status" value="1"/>
</dbReference>
<proteinExistence type="predicted"/>
<organism evidence="3 4">
    <name type="scientific">Mycena citricolor</name>
    <dbReference type="NCBI Taxonomy" id="2018698"/>
    <lineage>
        <taxon>Eukaryota</taxon>
        <taxon>Fungi</taxon>
        <taxon>Dikarya</taxon>
        <taxon>Basidiomycota</taxon>
        <taxon>Agaricomycotina</taxon>
        <taxon>Agaricomycetes</taxon>
        <taxon>Agaricomycetidae</taxon>
        <taxon>Agaricales</taxon>
        <taxon>Marasmiineae</taxon>
        <taxon>Mycenaceae</taxon>
        <taxon>Mycena</taxon>
    </lineage>
</organism>
<dbReference type="AlphaFoldDB" id="A0AAD2Q3A9"/>
<dbReference type="InterPro" id="IPR036412">
    <property type="entry name" value="HAD-like_sf"/>
</dbReference>
<dbReference type="PANTHER" id="PTHR43316">
    <property type="entry name" value="HYDROLASE, HALOACID DELAHOGENASE-RELATED"/>
    <property type="match status" value="1"/>
</dbReference>
<sequence>MNLERRTLWALVTPSTVDSVSYLASPLLSSAARRVKTHGRYLALVSIYIHQPDLPASVFPVCAIDDRESLPKQYIPIASACGPRLATQPRFAWRHGPCVVDTTRAFEVIPVFETALPGPDSPNALDSLSAQSVLYNLSDDMHTVRSSRRESKRIEMEEAGPRFAELDNEFSRWSAFGSFKSTKARPAPGDWGVPLAISARVSFDITEMEESPIPLRPFHEEFRDVERYDTGHVLENGPGPSKVSFFHLSLLAGLQALCGTLDSPLEQDVSDLTDPTLMELCASLPDPDPDPEPDPVPVPKIVSEPALKAAPQSAPEPDPEPDPERLSGETVGSEDYMALIAMEHSLLAQEEDDLVFTRMFGPAFTSRDFNHLPVVSPPDIQIVYVDLYGTLIDNETGIYNALLPVLDLCGQSLSRSKALTLYFDIEDDWKKRFPGLIYSEIMRKSYDDFRLRLGLDCSPGGAAKFLESFFDWPLFPDAVEALSQLVPGLLVLAGVADVDFETLFKCAAFQALHPYLTELLTWDAVRCYRPHKHLYDMIFRYYDTSRVPRACWTMISGSLFRDIESTRPFDVSGIWVKRPGTLARNFQEPDDGIPYAWAVCDDVLDAASCLLRHRRYAHSSKWLIAS</sequence>
<evidence type="ECO:0000313" key="3">
    <source>
        <dbReference type="EMBL" id="CAK5271373.1"/>
    </source>
</evidence>
<dbReference type="EMBL" id="CAVNYO010000170">
    <property type="protein sequence ID" value="CAK5271373.1"/>
    <property type="molecule type" value="Genomic_DNA"/>
</dbReference>
<gene>
    <name evidence="3" type="ORF">MYCIT1_LOCUS16369</name>
</gene>
<evidence type="ECO:0000256" key="2">
    <source>
        <dbReference type="SAM" id="MobiDB-lite"/>
    </source>
</evidence>